<gene>
    <name evidence="6" type="ORF">AK830_g7024</name>
</gene>
<dbReference type="PROSITE" id="PS00463">
    <property type="entry name" value="ZN2_CY6_FUNGAL_1"/>
    <property type="match status" value="1"/>
</dbReference>
<dbReference type="AlphaFoldDB" id="A0A0P7AY46"/>
<name>A0A0P7AY46_9HYPO</name>
<dbReference type="GO" id="GO:0008270">
    <property type="term" value="F:zinc ion binding"/>
    <property type="evidence" value="ECO:0007669"/>
    <property type="project" value="InterPro"/>
</dbReference>
<keyword evidence="1" id="KW-0805">Transcription regulation</keyword>
<evidence type="ECO:0000313" key="6">
    <source>
        <dbReference type="EMBL" id="KPM39529.1"/>
    </source>
</evidence>
<organism evidence="6 7">
    <name type="scientific">Neonectria ditissima</name>
    <dbReference type="NCBI Taxonomy" id="78410"/>
    <lineage>
        <taxon>Eukaryota</taxon>
        <taxon>Fungi</taxon>
        <taxon>Dikarya</taxon>
        <taxon>Ascomycota</taxon>
        <taxon>Pezizomycotina</taxon>
        <taxon>Sordariomycetes</taxon>
        <taxon>Hypocreomycetidae</taxon>
        <taxon>Hypocreales</taxon>
        <taxon>Nectriaceae</taxon>
        <taxon>Neonectria</taxon>
    </lineage>
</organism>
<dbReference type="PROSITE" id="PS50048">
    <property type="entry name" value="ZN2_CY6_FUNGAL_2"/>
    <property type="match status" value="1"/>
</dbReference>
<dbReference type="OrthoDB" id="6509908at2759"/>
<reference evidence="6 7" key="1">
    <citation type="submission" date="2015-09" db="EMBL/GenBank/DDBJ databases">
        <title>Draft genome of a European isolate of the apple canker pathogen Neonectria ditissima.</title>
        <authorList>
            <person name="Gomez-Cortecero A."/>
            <person name="Harrison R.J."/>
            <person name="Armitage A.D."/>
        </authorList>
    </citation>
    <scope>NUCLEOTIDE SEQUENCE [LARGE SCALE GENOMIC DNA]</scope>
    <source>
        <strain evidence="6 7">R09/05</strain>
    </source>
</reference>
<feature type="domain" description="Zn(2)-C6 fungal-type" evidence="5">
    <location>
        <begin position="16"/>
        <end position="49"/>
    </location>
</feature>
<dbReference type="Pfam" id="PF00172">
    <property type="entry name" value="Zn_clus"/>
    <property type="match status" value="1"/>
</dbReference>
<keyword evidence="3" id="KW-0539">Nucleus</keyword>
<evidence type="ECO:0000256" key="1">
    <source>
        <dbReference type="ARBA" id="ARBA00023015"/>
    </source>
</evidence>
<keyword evidence="2" id="KW-0804">Transcription</keyword>
<dbReference type="GO" id="GO:0000981">
    <property type="term" value="F:DNA-binding transcription factor activity, RNA polymerase II-specific"/>
    <property type="evidence" value="ECO:0007669"/>
    <property type="project" value="InterPro"/>
</dbReference>
<evidence type="ECO:0000256" key="2">
    <source>
        <dbReference type="ARBA" id="ARBA00023163"/>
    </source>
</evidence>
<dbReference type="Proteomes" id="UP000050424">
    <property type="component" value="Unassembled WGS sequence"/>
</dbReference>
<evidence type="ECO:0000313" key="7">
    <source>
        <dbReference type="Proteomes" id="UP000050424"/>
    </source>
</evidence>
<evidence type="ECO:0000256" key="3">
    <source>
        <dbReference type="ARBA" id="ARBA00023242"/>
    </source>
</evidence>
<proteinExistence type="predicted"/>
<dbReference type="CDD" id="cd12148">
    <property type="entry name" value="fungal_TF_MHR"/>
    <property type="match status" value="1"/>
</dbReference>
<dbReference type="InterPro" id="IPR036864">
    <property type="entry name" value="Zn2-C6_fun-type_DNA-bd_sf"/>
</dbReference>
<protein>
    <recommendedName>
        <fullName evidence="5">Zn(2)-C6 fungal-type domain-containing protein</fullName>
    </recommendedName>
</protein>
<dbReference type="PANTHER" id="PTHR47840:SF1">
    <property type="entry name" value="ZN(II)2CYS6 TRANSCRIPTION FACTOR (EUROFUNG)"/>
    <property type="match status" value="1"/>
</dbReference>
<dbReference type="SUPFAM" id="SSF57701">
    <property type="entry name" value="Zn2/Cys6 DNA-binding domain"/>
    <property type="match status" value="1"/>
</dbReference>
<dbReference type="PANTHER" id="PTHR47840">
    <property type="entry name" value="ZN(II)2CYS6 TRANSCRIPTION FACTOR (EUROFUNG)-RELATED"/>
    <property type="match status" value="1"/>
</dbReference>
<evidence type="ECO:0000256" key="4">
    <source>
        <dbReference type="SAM" id="MobiDB-lite"/>
    </source>
</evidence>
<feature type="region of interest" description="Disordered" evidence="4">
    <location>
        <begin position="51"/>
        <end position="70"/>
    </location>
</feature>
<dbReference type="SMART" id="SM00066">
    <property type="entry name" value="GAL4"/>
    <property type="match status" value="1"/>
</dbReference>
<dbReference type="CDD" id="cd00067">
    <property type="entry name" value="GAL4"/>
    <property type="match status" value="1"/>
</dbReference>
<evidence type="ECO:0000259" key="5">
    <source>
        <dbReference type="PROSITE" id="PS50048"/>
    </source>
</evidence>
<dbReference type="EMBL" id="LKCW01000104">
    <property type="protein sequence ID" value="KPM39529.1"/>
    <property type="molecule type" value="Genomic_DNA"/>
</dbReference>
<keyword evidence="7" id="KW-1185">Reference proteome</keyword>
<dbReference type="InterPro" id="IPR001138">
    <property type="entry name" value="Zn2Cys6_DnaBD"/>
</dbReference>
<dbReference type="Gene3D" id="4.10.240.10">
    <property type="entry name" value="Zn(2)-C6 fungal-type DNA-binding domain"/>
    <property type="match status" value="1"/>
</dbReference>
<comment type="caution">
    <text evidence="6">The sequence shown here is derived from an EMBL/GenBank/DDBJ whole genome shotgun (WGS) entry which is preliminary data.</text>
</comment>
<accession>A0A0P7AY46</accession>
<sequence length="651" mass="72303">MEDAPSRKRLRRSTRSCYQCRKRKVKCQLTDENVDTCAECVKSGTQCSLEPPKVDMSSGRTITHDNTPENESRLERIESLLQRLVVAQERSKPAEDSFDFEPTVPTSLWNDFLLQSTTDASFPLNDHGLAMPQTPDQPDAKQSLVALLPSSQDAVSIVTNTTAWLWGAENPPGSVLNPNDTVQLLDVPAISRGSAMHIAKTLLLFALYIQQLPASFDAQFLGSQSIEKTIELIVERVKMFVLSHDDEACSMDGIECLTLLSSIQLNDGALRTTWVTFRRVLDIARLKGFQNSFSLSARNSSSSETALHRRLWLSTVCGDCYCSMLVGLEPGLGLAPFGPDDDTWNDPHADNNANIQRRICLIVARIAQRNAVGLYQDRSILQEVDEALDKTQDSVPASWWKNPSFPQDRSLDSAQEPSRVICQLWFFQARIYAHIPIAFGKPSSDSLYSLETCIEACRITLHRYLGLQHARDQLSRCRSVDQSTFVAAVVLLLAKVQLRHRQTNLKASRYDSDHALLEQVMDTFEMFGKASNREHTVRESFEILSTMLDISSDTSENVFTTNSLSDPNTPLLLGSDVAVASAPGTMKSGMEDIVASSILPALDAQSPASHLINRMFTARKSDSGVLKPTQELSDGNWAFNLNDLIDPTTLK</sequence>